<reference evidence="1" key="1">
    <citation type="submission" date="2021-01" db="EMBL/GenBank/DDBJ databases">
        <authorList>
            <consortium name="Genoscope - CEA"/>
            <person name="William W."/>
        </authorList>
    </citation>
    <scope>NUCLEOTIDE SEQUENCE</scope>
</reference>
<gene>
    <name evidence="1" type="ORF">POCTA_138.1.T1640041</name>
</gene>
<proteinExistence type="predicted"/>
<evidence type="ECO:0000313" key="2">
    <source>
        <dbReference type="Proteomes" id="UP000683925"/>
    </source>
</evidence>
<dbReference type="Proteomes" id="UP000683925">
    <property type="component" value="Unassembled WGS sequence"/>
</dbReference>
<protein>
    <submittedName>
        <fullName evidence="1">Uncharacterized protein</fullName>
    </submittedName>
</protein>
<organism evidence="1 2">
    <name type="scientific">Paramecium octaurelia</name>
    <dbReference type="NCBI Taxonomy" id="43137"/>
    <lineage>
        <taxon>Eukaryota</taxon>
        <taxon>Sar</taxon>
        <taxon>Alveolata</taxon>
        <taxon>Ciliophora</taxon>
        <taxon>Intramacronucleata</taxon>
        <taxon>Oligohymenophorea</taxon>
        <taxon>Peniculida</taxon>
        <taxon>Parameciidae</taxon>
        <taxon>Paramecium</taxon>
    </lineage>
</organism>
<dbReference type="EMBL" id="CAJJDP010000167">
    <property type="protein sequence ID" value="CAD8213856.1"/>
    <property type="molecule type" value="Genomic_DNA"/>
</dbReference>
<dbReference type="AlphaFoldDB" id="A0A8S1YH55"/>
<comment type="caution">
    <text evidence="1">The sequence shown here is derived from an EMBL/GenBank/DDBJ whole genome shotgun (WGS) entry which is preliminary data.</text>
</comment>
<name>A0A8S1YH55_PAROT</name>
<accession>A0A8S1YH55</accession>
<evidence type="ECO:0000313" key="1">
    <source>
        <dbReference type="EMBL" id="CAD8213856.1"/>
    </source>
</evidence>
<sequence>MQLFAQLIVTYNSIKRGVYAIKAALFRGLRLGLFTKCASTTQLYNANFVFILRMQSLNKHAKYILLQFSNDVFIQPLGKPFNIKYCFQKFLNIFNQSKSVFLVHLFDSSVVFIRHKSLVFAQNTNH</sequence>
<keyword evidence="2" id="KW-1185">Reference proteome</keyword>